<comment type="cofactor">
    <cofactor evidence="1 13">
        <name>adenosylcob(III)alamin</name>
        <dbReference type="ChEBI" id="CHEBI:18408"/>
    </cofactor>
</comment>
<feature type="domain" description="TSCPD" evidence="16">
    <location>
        <begin position="737"/>
        <end position="839"/>
    </location>
</feature>
<keyword evidence="18" id="KW-1185">Reference proteome</keyword>
<reference evidence="17 18" key="1">
    <citation type="submission" date="2019-11" db="EMBL/GenBank/DDBJ databases">
        <authorList>
            <person name="Jiang L.-Q."/>
        </authorList>
    </citation>
    <scope>NUCLEOTIDE SEQUENCE [LARGE SCALE GENOMIC DNA]</scope>
    <source>
        <strain evidence="17 18">YIM 132087</strain>
    </source>
</reference>
<organism evidence="17 18">
    <name type="scientific">Nakamurella alba</name>
    <dbReference type="NCBI Taxonomy" id="2665158"/>
    <lineage>
        <taxon>Bacteria</taxon>
        <taxon>Bacillati</taxon>
        <taxon>Actinomycetota</taxon>
        <taxon>Actinomycetes</taxon>
        <taxon>Nakamurellales</taxon>
        <taxon>Nakamurellaceae</taxon>
        <taxon>Nakamurella</taxon>
    </lineage>
</organism>
<dbReference type="NCBIfam" id="NF005122">
    <property type="entry name" value="PRK06556.1"/>
    <property type="match status" value="1"/>
</dbReference>
<evidence type="ECO:0000259" key="15">
    <source>
        <dbReference type="Pfam" id="PF08471"/>
    </source>
</evidence>
<dbReference type="Pfam" id="PF12637">
    <property type="entry name" value="TSCPD"/>
    <property type="match status" value="1"/>
</dbReference>
<feature type="domain" description="Ribonucleotide reductase class II vitamin B12-dependent N-terminal" evidence="15">
    <location>
        <begin position="47"/>
        <end position="137"/>
    </location>
</feature>
<dbReference type="Pfam" id="PF08471">
    <property type="entry name" value="Ribonuc_red_2_N"/>
    <property type="match status" value="1"/>
</dbReference>
<dbReference type="GO" id="GO:0004748">
    <property type="term" value="F:ribonucleoside-diphosphate reductase activity, thioredoxin disulfide as acceptor"/>
    <property type="evidence" value="ECO:0007669"/>
    <property type="project" value="UniProtKB-EC"/>
</dbReference>
<dbReference type="SUPFAM" id="SSF51998">
    <property type="entry name" value="PFL-like glycyl radical enzymes"/>
    <property type="match status" value="1"/>
</dbReference>
<evidence type="ECO:0000256" key="13">
    <source>
        <dbReference type="RuleBase" id="RU364064"/>
    </source>
</evidence>
<dbReference type="GO" id="GO:0050897">
    <property type="term" value="F:cobalt ion binding"/>
    <property type="evidence" value="ECO:0007669"/>
    <property type="project" value="InterPro"/>
</dbReference>
<dbReference type="Gene3D" id="3.20.70.20">
    <property type="match status" value="1"/>
</dbReference>
<evidence type="ECO:0000256" key="5">
    <source>
        <dbReference type="ARBA" id="ARBA00022628"/>
    </source>
</evidence>
<dbReference type="GO" id="GO:0071897">
    <property type="term" value="P:DNA biosynthetic process"/>
    <property type="evidence" value="ECO:0007669"/>
    <property type="project" value="UniProtKB-KW"/>
</dbReference>
<dbReference type="GO" id="GO:0000166">
    <property type="term" value="F:nucleotide binding"/>
    <property type="evidence" value="ECO:0007669"/>
    <property type="project" value="UniProtKB-KW"/>
</dbReference>
<dbReference type="PRINTS" id="PR01183">
    <property type="entry name" value="RIBORDTASEM1"/>
</dbReference>
<feature type="domain" description="Ribonucleotide reductase large subunit C-terminal" evidence="14">
    <location>
        <begin position="158"/>
        <end position="693"/>
    </location>
</feature>
<dbReference type="InterPro" id="IPR024434">
    <property type="entry name" value="TSCPD_dom"/>
</dbReference>
<evidence type="ECO:0000256" key="9">
    <source>
        <dbReference type="ARBA" id="ARBA00023157"/>
    </source>
</evidence>
<evidence type="ECO:0000256" key="3">
    <source>
        <dbReference type="ARBA" id="ARBA00012274"/>
    </source>
</evidence>
<keyword evidence="5 13" id="KW-0846">Cobalamin</keyword>
<dbReference type="Proteomes" id="UP000460221">
    <property type="component" value="Unassembled WGS sequence"/>
</dbReference>
<dbReference type="FunFam" id="3.20.70.20:FF:000007">
    <property type="entry name" value="Vitamin B12-dependent ribonucleotide reductase"/>
    <property type="match status" value="1"/>
</dbReference>
<accession>A0A7K1FUN0</accession>
<evidence type="ECO:0000256" key="10">
    <source>
        <dbReference type="ARBA" id="ARBA00023285"/>
    </source>
</evidence>
<dbReference type="InterPro" id="IPR000788">
    <property type="entry name" value="RNR_lg_C"/>
</dbReference>
<evidence type="ECO:0000313" key="18">
    <source>
        <dbReference type="Proteomes" id="UP000460221"/>
    </source>
</evidence>
<dbReference type="EMBL" id="WLYK01000009">
    <property type="protein sequence ID" value="MTD16534.1"/>
    <property type="molecule type" value="Genomic_DNA"/>
</dbReference>
<evidence type="ECO:0000256" key="12">
    <source>
        <dbReference type="ARBA" id="ARBA00047754"/>
    </source>
</evidence>
<evidence type="ECO:0000259" key="16">
    <source>
        <dbReference type="Pfam" id="PF12637"/>
    </source>
</evidence>
<evidence type="ECO:0000256" key="4">
    <source>
        <dbReference type="ARBA" id="ARBA00014409"/>
    </source>
</evidence>
<dbReference type="Pfam" id="PF02867">
    <property type="entry name" value="Ribonuc_red_lgC"/>
    <property type="match status" value="1"/>
</dbReference>
<keyword evidence="7 13" id="KW-0547">Nucleotide-binding</keyword>
<dbReference type="RefSeq" id="WP_154770490.1">
    <property type="nucleotide sequence ID" value="NZ_WLYK01000009.1"/>
</dbReference>
<evidence type="ECO:0000256" key="2">
    <source>
        <dbReference type="ARBA" id="ARBA00007405"/>
    </source>
</evidence>
<evidence type="ECO:0000256" key="7">
    <source>
        <dbReference type="ARBA" id="ARBA00022741"/>
    </source>
</evidence>
<protein>
    <recommendedName>
        <fullName evidence="4 13">Vitamin B12-dependent ribonucleotide reductase</fullName>
        <ecNumber evidence="3 13">1.17.4.1</ecNumber>
    </recommendedName>
</protein>
<keyword evidence="9" id="KW-1015">Disulfide bond</keyword>
<dbReference type="CDD" id="cd02888">
    <property type="entry name" value="RNR_II_dimer"/>
    <property type="match status" value="1"/>
</dbReference>
<evidence type="ECO:0000256" key="11">
    <source>
        <dbReference type="ARBA" id="ARBA00025437"/>
    </source>
</evidence>
<dbReference type="GO" id="GO:0031419">
    <property type="term" value="F:cobalamin binding"/>
    <property type="evidence" value="ECO:0007669"/>
    <property type="project" value="UniProtKB-KW"/>
</dbReference>
<proteinExistence type="inferred from homology"/>
<keyword evidence="6 13" id="KW-0237">DNA synthesis</keyword>
<evidence type="ECO:0000259" key="14">
    <source>
        <dbReference type="Pfam" id="PF02867"/>
    </source>
</evidence>
<evidence type="ECO:0000256" key="1">
    <source>
        <dbReference type="ARBA" id="ARBA00001922"/>
    </source>
</evidence>
<dbReference type="InterPro" id="IPR050862">
    <property type="entry name" value="RdRp_reductase_class-2"/>
</dbReference>
<dbReference type="PANTHER" id="PTHR43371:SF1">
    <property type="entry name" value="RIBONUCLEOSIDE-DIPHOSPHATE REDUCTASE"/>
    <property type="match status" value="1"/>
</dbReference>
<name>A0A7K1FUN0_9ACTN</name>
<keyword evidence="10 13" id="KW-0170">Cobalt</keyword>
<evidence type="ECO:0000313" key="17">
    <source>
        <dbReference type="EMBL" id="MTD16534.1"/>
    </source>
</evidence>
<comment type="function">
    <text evidence="11 13">Catalyzes the reduction of ribonucleotides to deoxyribonucleotides. May function to provide a pool of deoxyribonucleotide precursors for DNA repair during oxygen limitation and/or for immediate growth after restoration of oxygen.</text>
</comment>
<dbReference type="AlphaFoldDB" id="A0A7K1FUN0"/>
<keyword evidence="8 13" id="KW-0560">Oxidoreductase</keyword>
<dbReference type="NCBIfam" id="TIGR02504">
    <property type="entry name" value="NrdJ_Z"/>
    <property type="match status" value="1"/>
</dbReference>
<comment type="catalytic activity">
    <reaction evidence="12 13">
        <text>a 2'-deoxyribonucleoside 5'-diphosphate + [thioredoxin]-disulfide + H2O = a ribonucleoside 5'-diphosphate + [thioredoxin]-dithiol</text>
        <dbReference type="Rhea" id="RHEA:23252"/>
        <dbReference type="Rhea" id="RHEA-COMP:10698"/>
        <dbReference type="Rhea" id="RHEA-COMP:10700"/>
        <dbReference type="ChEBI" id="CHEBI:15377"/>
        <dbReference type="ChEBI" id="CHEBI:29950"/>
        <dbReference type="ChEBI" id="CHEBI:50058"/>
        <dbReference type="ChEBI" id="CHEBI:57930"/>
        <dbReference type="ChEBI" id="CHEBI:73316"/>
        <dbReference type="EC" id="1.17.4.1"/>
    </reaction>
</comment>
<dbReference type="PANTHER" id="PTHR43371">
    <property type="entry name" value="VITAMIN B12-DEPENDENT RIBONUCLEOTIDE REDUCTASE"/>
    <property type="match status" value="1"/>
</dbReference>
<comment type="caution">
    <text evidence="17">The sequence shown here is derived from an EMBL/GenBank/DDBJ whole genome shotgun (WGS) entry which is preliminary data.</text>
</comment>
<dbReference type="InterPro" id="IPR013678">
    <property type="entry name" value="RNR_2_N"/>
</dbReference>
<dbReference type="InterPro" id="IPR013344">
    <property type="entry name" value="RNR_NrdJ/NrdZ"/>
</dbReference>
<gene>
    <name evidence="17" type="ORF">GIS00_21590</name>
</gene>
<dbReference type="EC" id="1.17.4.1" evidence="3 13"/>
<evidence type="ECO:0000256" key="6">
    <source>
        <dbReference type="ARBA" id="ARBA00022634"/>
    </source>
</evidence>
<comment type="similarity">
    <text evidence="2 13">Belongs to the ribonucleoside diphosphate reductase class-2 family.</text>
</comment>
<evidence type="ECO:0000256" key="8">
    <source>
        <dbReference type="ARBA" id="ARBA00023002"/>
    </source>
</evidence>
<sequence length="961" mass="102936">MTETLGTSGSSKSRRSRTAAAGLRLERLYTTAGVHPYDEVTWERRDVVMTNWRDGSINFEQRGVEFPESWSINATNIVTSKYFRGAVGTPQRESSLRQIIDRVVNTYTAAGVENGYFATDEDTEIFSHELTWMLLHQVFAFNSPVWFNVGTQSPQQVSACFILAVDDTMDSILNWYREEGLIFKGGSGAGLNLSRIRSSKELLSSGGTASGPVSFMRGADASAGTIKSGGATRRAAKMVVLDVDHPDIVEFVETKAKEEHKIRALRDAGFDMDLGGDDIVSVQYQNANNSVRVSDEFMRAVEQGKEFGLRGRQTGEVIETLDARTLFDKITAAAWECADPGIQYDDIINDWHTCPESGRINASNPCSEYMHLDNSSCNLASLNLLKFLSADGRFDATSFSKAVEFVITAMDISITFADFPTEPIAETTRAFRQLGIGYANLGALLMATGHAYDSDGGRSLAAAITSLMQATAYRRSAELAGVVGQYDGYARNADAHKRVIRKHAAANDSVRTIGTDDAAILKLATSVWADTIATGEKNGYRNAQASVLAPTGTIGLMMDCDTTGVEPDLALVKFKKLVGGGSMQIVNQTVPRALAALGYQQEQIEAIVEFIGSHGHVVDAPGLKREHYEVFDCAMGERSIAPMGHVRMMAAVQPFISGAISKTVNMPEAATVADVAEIYTQGWKMGLKALAIYRDNCKVGQPLSAAKNDKSEAKADTAAAAVTLPVEAGPVRRRLPKKRPSQTVSFTVGGAEGYLTTGSYPDGGLGEVFIKLGKQGSTLAGVMDAFSIAVSVGLQYGIPLESYVAKFTNLRFEPAGMTDDPDVRIATSVMDYLFRRVALDYLPVDKRAELGIFSAEERTAQVSANYGSDVAETLRTSVDATPQVTPAAEVKANAAGAEPAAVETVAVTVAPAGKAGSSTELLELVIGKSADAPLCFTCGTKMRPSGACYVCEGCGSTSGCS</sequence>